<feature type="domain" description="Beta-lactamase class A catalytic" evidence="1">
    <location>
        <begin position="8"/>
        <end position="214"/>
    </location>
</feature>
<evidence type="ECO:0000259" key="1">
    <source>
        <dbReference type="Pfam" id="PF13354"/>
    </source>
</evidence>
<dbReference type="SUPFAM" id="SSF56601">
    <property type="entry name" value="beta-lactamase/transpeptidase-like"/>
    <property type="match status" value="1"/>
</dbReference>
<protein>
    <submittedName>
        <fullName evidence="2">Serine hydrolase</fullName>
    </submittedName>
</protein>
<evidence type="ECO:0000313" key="2">
    <source>
        <dbReference type="EMBL" id="UWZ38886.1"/>
    </source>
</evidence>
<sequence>MEEFLWSVCVRDRDGAVLYERDAARVLSTASVGKVLLLLEVARRIDDGSLAAGEPLRRTAPVADSGIWQHLAVDVLGVEDLAVLVGAVSDNLATNVLLDRVGLDAVQALGTRLGLRDTALHDRVRDVRTPADAPRLSSGTAAELSRLMLGIHRGEYAGAARVLAWLRNNTDLSMVAAAFDLDPLVHGTLWNKTGTDTGVRADTGVVDGVAYAVVANYTGDRTGEVLRTMRALGRIIRNLADR</sequence>
<dbReference type="Gene3D" id="3.40.710.10">
    <property type="entry name" value="DD-peptidase/beta-lactamase superfamily"/>
    <property type="match status" value="1"/>
</dbReference>
<organism evidence="2 3">
    <name type="scientific">Dactylosporangium roseum</name>
    <dbReference type="NCBI Taxonomy" id="47989"/>
    <lineage>
        <taxon>Bacteria</taxon>
        <taxon>Bacillati</taxon>
        <taxon>Actinomycetota</taxon>
        <taxon>Actinomycetes</taxon>
        <taxon>Micromonosporales</taxon>
        <taxon>Micromonosporaceae</taxon>
        <taxon>Dactylosporangium</taxon>
    </lineage>
</organism>
<dbReference type="InterPro" id="IPR000871">
    <property type="entry name" value="Beta-lactam_class-A"/>
</dbReference>
<evidence type="ECO:0000313" key="3">
    <source>
        <dbReference type="Proteomes" id="UP001058271"/>
    </source>
</evidence>
<dbReference type="PANTHER" id="PTHR35333">
    <property type="entry name" value="BETA-LACTAMASE"/>
    <property type="match status" value="1"/>
</dbReference>
<dbReference type="PANTHER" id="PTHR35333:SF3">
    <property type="entry name" value="BETA-LACTAMASE-TYPE TRANSPEPTIDASE FOLD CONTAINING PROTEIN"/>
    <property type="match status" value="1"/>
</dbReference>
<dbReference type="Pfam" id="PF13354">
    <property type="entry name" value="Beta-lactamase2"/>
    <property type="match status" value="1"/>
</dbReference>
<dbReference type="InterPro" id="IPR012338">
    <property type="entry name" value="Beta-lactam/transpept-like"/>
</dbReference>
<keyword evidence="3" id="KW-1185">Reference proteome</keyword>
<name>A0ABY5Z9W1_9ACTN</name>
<dbReference type="GO" id="GO:0016787">
    <property type="term" value="F:hydrolase activity"/>
    <property type="evidence" value="ECO:0007669"/>
    <property type="project" value="UniProtKB-KW"/>
</dbReference>
<dbReference type="InterPro" id="IPR045155">
    <property type="entry name" value="Beta-lactam_cat"/>
</dbReference>
<dbReference type="Proteomes" id="UP001058271">
    <property type="component" value="Chromosome"/>
</dbReference>
<gene>
    <name evidence="2" type="ORF">Drose_12060</name>
</gene>
<reference evidence="2" key="1">
    <citation type="submission" date="2021-04" db="EMBL/GenBank/DDBJ databases">
        <title>Biosynthetic gene clusters of Dactylosporangioum roseum.</title>
        <authorList>
            <person name="Hartkoorn R.C."/>
            <person name="Beaudoing E."/>
            <person name="Hot D."/>
            <person name="Moureu S."/>
        </authorList>
    </citation>
    <scope>NUCLEOTIDE SEQUENCE</scope>
    <source>
        <strain evidence="2">NRRL B-16295</strain>
    </source>
</reference>
<dbReference type="EMBL" id="CP073721">
    <property type="protein sequence ID" value="UWZ38886.1"/>
    <property type="molecule type" value="Genomic_DNA"/>
</dbReference>
<accession>A0ABY5Z9W1</accession>
<keyword evidence="2" id="KW-0378">Hydrolase</keyword>
<proteinExistence type="predicted"/>
<dbReference type="RefSeq" id="WP_260728275.1">
    <property type="nucleotide sequence ID" value="NZ_BAAABS010000041.1"/>
</dbReference>